<gene>
    <name evidence="13" type="ORF">GYMLUDRAFT_46212</name>
</gene>
<dbReference type="Gene3D" id="1.20.1560.10">
    <property type="entry name" value="ABC transporter type 1, transmembrane domain"/>
    <property type="match status" value="2"/>
</dbReference>
<comment type="similarity">
    <text evidence="2">Belongs to the ABC transporter superfamily. ABCC family. Conjugate transporter (TC 3.A.1.208) subfamily.</text>
</comment>
<keyword evidence="5" id="KW-0547">Nucleotide-binding</keyword>
<dbReference type="InterPro" id="IPR036640">
    <property type="entry name" value="ABC1_TM_sf"/>
</dbReference>
<dbReference type="Proteomes" id="UP000053593">
    <property type="component" value="Unassembled WGS sequence"/>
</dbReference>
<dbReference type="FunFam" id="3.40.50.300:FF:000565">
    <property type="entry name" value="ABC bile acid transporter"/>
    <property type="match status" value="1"/>
</dbReference>
<feature type="domain" description="ABC transmembrane type-1" evidence="12">
    <location>
        <begin position="836"/>
        <end position="1109"/>
    </location>
</feature>
<dbReference type="PROSITE" id="PS00211">
    <property type="entry name" value="ABC_TRANSPORTER_1"/>
    <property type="match status" value="2"/>
</dbReference>
<keyword evidence="6" id="KW-0067">ATP-binding</keyword>
<evidence type="ECO:0000256" key="1">
    <source>
        <dbReference type="ARBA" id="ARBA00004141"/>
    </source>
</evidence>
<dbReference type="FunFam" id="1.20.1560.10:FF:000010">
    <property type="entry name" value="Multidrug resistance-associated ABC transporter"/>
    <property type="match status" value="1"/>
</dbReference>
<dbReference type="GO" id="GO:0005524">
    <property type="term" value="F:ATP binding"/>
    <property type="evidence" value="ECO:0007669"/>
    <property type="project" value="UniProtKB-KW"/>
</dbReference>
<evidence type="ECO:0000259" key="12">
    <source>
        <dbReference type="PROSITE" id="PS50929"/>
    </source>
</evidence>
<dbReference type="PANTHER" id="PTHR24223:SF456">
    <property type="entry name" value="MULTIDRUG RESISTANCE-ASSOCIATED PROTEIN LETHAL(2)03659"/>
    <property type="match status" value="1"/>
</dbReference>
<dbReference type="OrthoDB" id="6500128at2759"/>
<dbReference type="Pfam" id="PF00664">
    <property type="entry name" value="ABC_membrane"/>
    <property type="match status" value="2"/>
</dbReference>
<feature type="transmembrane region" description="Helical" evidence="10">
    <location>
        <begin position="279"/>
        <end position="298"/>
    </location>
</feature>
<dbReference type="PANTHER" id="PTHR24223">
    <property type="entry name" value="ATP-BINDING CASSETTE SUB-FAMILY C"/>
    <property type="match status" value="1"/>
</dbReference>
<feature type="transmembrane region" description="Helical" evidence="10">
    <location>
        <begin position="871"/>
        <end position="896"/>
    </location>
</feature>
<dbReference type="InterPro" id="IPR011527">
    <property type="entry name" value="ABC1_TM_dom"/>
</dbReference>
<keyword evidence="14" id="KW-1185">Reference proteome</keyword>
<feature type="domain" description="ABC transmembrane type-1" evidence="12">
    <location>
        <begin position="143"/>
        <end position="440"/>
    </location>
</feature>
<dbReference type="InterPro" id="IPR050173">
    <property type="entry name" value="ABC_transporter_C-like"/>
</dbReference>
<dbReference type="PROSITE" id="PS50929">
    <property type="entry name" value="ABC_TM1F"/>
    <property type="match status" value="2"/>
</dbReference>
<dbReference type="HOGENOM" id="CLU_000604_27_1_1"/>
<evidence type="ECO:0000256" key="4">
    <source>
        <dbReference type="ARBA" id="ARBA00022692"/>
    </source>
</evidence>
<sequence>MRNPLRPRPVPPGLGAGKEIPEKHASILSKVLFLWLDPLLWTGFTRPLQQDDLWSLPTTRHTAHLADDFERNFYAQCPEAQQPVHLRSSPTPVSEKDEKSENVATSGAKDEPSATEPEIDTTKISLTGVLHKQFFLRVWIPGLLLLASQALLTTTPLVNKLLLNWLVESFVYFRLSPAEQTEAESFGLSKPKGIGYGVGLAFALFVMAEAASLFAAHSMKTGMSLGMSIRAALVGAITRKSLRLSTSARLEHNSGHILTMISTDTARVDEFCGYGHHMWVGPIQLIIAVGLLIANLGYSALVGLGVLIFSLPIQTTLVFVMVAQRKKGVKITDSRIRLTTEVLQGIRLLKLYAWERFYAKRITDLRRGELKAIKNSVMATAGLVAVMTFVPVLASVLSFITYALTGHDLNVAIIFTSLQFFNLIQTPLIVLPATLAALSNVLVAVKRISTFLLAEERPAAYSIDLESDNAIECDGDFVWDVAPELDKAKSDTSADEAGTAGVKGKKEVQTVKKKEKKEKKKEKKASASRSKTEEQTDTDGQEQVLPVTNPNPAQTKDDSPTPPENPPFQLKNLKLTIPRGALVAIVGRVGSGKSSILQALIGEMRKSSGEVRFGGSLSYVSQTPWIRNASVRDNIFFGQPEDAERLSEVIRACSLVPDLNILPNGEHTEIGEKGVNISGGQKARISLARAAYSNSDIVLLDDPLSAVDSHVGKELMENCILSGPLSSKTRVLVTHALHVLDKTDYIFVVEDGSIKEEGTYQDLVQNSQTFAHLMESHGQNKSNRKTEAAQKGQELDAQEMVNDPLIQAEERNVGAVTWATYRRYFAFAGGLIWVPIIFGILTLMQACQVGTTLLLGFWTSSSIPGFHQGDYIGLYAAFGAGQAVFAFMLTWVFALIGINGSLHLFSSALRTVLGSPISFFDTTPIGRILSRMSKDQDVLDTMLPAVMMQFLMIFSTVLGTVGLVFYTFALLGIIFAPLAILYWFLSLYYRRSSVEVKRLDSIARSTLYSSFSETLTGIATVRAYRNEARSRRTAEHGLDLENQAYYMTICLQWYLMIRLDLFANTVILGIALFASGFRKTVNPAKIGVVLSYALNVTQLFSQMISLFAQNEMNMNAVERLLVYTELPAEEPSSPNKRLILPDWPTQGEIEFRDVNLVYRAGLPVVLKDVSFHVKPGEKIGIVGRTGAGKSSLIQALFRIIELQSGSITIDGQDIRDIDLETLRTKLALVPQDNVMFLGTLRQNLDPVGLRTDAELIALLQRACLLPKDVAESANAANADAKFSLDSQVDDEGSNFSAGEQQLINLCRALVKNSRIIVLDEATSSVDVETDAKVQQTIQSEFASSTLLCIAHRIHTIVHYDRILVMDSGRVAEFGTVLELYDRGTEDSIFRSLCNESGLSRDDIVRLRAVNEW</sequence>
<keyword evidence="4 10" id="KW-0812">Transmembrane</keyword>
<evidence type="ECO:0000256" key="7">
    <source>
        <dbReference type="ARBA" id="ARBA00022989"/>
    </source>
</evidence>
<feature type="transmembrane region" description="Helical" evidence="10">
    <location>
        <begin position="424"/>
        <end position="445"/>
    </location>
</feature>
<evidence type="ECO:0000256" key="2">
    <source>
        <dbReference type="ARBA" id="ARBA00009726"/>
    </source>
</evidence>
<feature type="domain" description="ABC transporter" evidence="11">
    <location>
        <begin position="553"/>
        <end position="776"/>
    </location>
</feature>
<dbReference type="CDD" id="cd03250">
    <property type="entry name" value="ABCC_MRP_domain1"/>
    <property type="match status" value="1"/>
</dbReference>
<dbReference type="InterPro" id="IPR017871">
    <property type="entry name" value="ABC_transporter-like_CS"/>
</dbReference>
<keyword evidence="8 10" id="KW-0472">Membrane</keyword>
<feature type="transmembrane region" description="Helical" evidence="10">
    <location>
        <begin position="304"/>
        <end position="323"/>
    </location>
</feature>
<feature type="transmembrane region" description="Helical" evidence="10">
    <location>
        <begin position="376"/>
        <end position="404"/>
    </location>
</feature>
<dbReference type="GO" id="GO:0016887">
    <property type="term" value="F:ATP hydrolysis activity"/>
    <property type="evidence" value="ECO:0007669"/>
    <property type="project" value="InterPro"/>
</dbReference>
<dbReference type="PROSITE" id="PS50893">
    <property type="entry name" value="ABC_TRANSPORTER_2"/>
    <property type="match status" value="2"/>
</dbReference>
<feature type="transmembrane region" description="Helical" evidence="10">
    <location>
        <begin position="194"/>
        <end position="216"/>
    </location>
</feature>
<feature type="transmembrane region" description="Helical" evidence="10">
    <location>
        <begin position="963"/>
        <end position="985"/>
    </location>
</feature>
<keyword evidence="7 10" id="KW-1133">Transmembrane helix</keyword>
<dbReference type="InterPro" id="IPR003439">
    <property type="entry name" value="ABC_transporter-like_ATP-bd"/>
</dbReference>
<feature type="domain" description="ABC transporter" evidence="11">
    <location>
        <begin position="1151"/>
        <end position="1392"/>
    </location>
</feature>
<proteinExistence type="inferred from homology"/>
<keyword evidence="3" id="KW-0813">Transport</keyword>
<reference evidence="13 14" key="1">
    <citation type="submission" date="2014-04" db="EMBL/GenBank/DDBJ databases">
        <title>Evolutionary Origins and Diversification of the Mycorrhizal Mutualists.</title>
        <authorList>
            <consortium name="DOE Joint Genome Institute"/>
            <consortium name="Mycorrhizal Genomics Consortium"/>
            <person name="Kohler A."/>
            <person name="Kuo A."/>
            <person name="Nagy L.G."/>
            <person name="Floudas D."/>
            <person name="Copeland A."/>
            <person name="Barry K.W."/>
            <person name="Cichocki N."/>
            <person name="Veneault-Fourrey C."/>
            <person name="LaButti K."/>
            <person name="Lindquist E.A."/>
            <person name="Lipzen A."/>
            <person name="Lundell T."/>
            <person name="Morin E."/>
            <person name="Murat C."/>
            <person name="Riley R."/>
            <person name="Ohm R."/>
            <person name="Sun H."/>
            <person name="Tunlid A."/>
            <person name="Henrissat B."/>
            <person name="Grigoriev I.V."/>
            <person name="Hibbett D.S."/>
            <person name="Martin F."/>
        </authorList>
    </citation>
    <scope>NUCLEOTIDE SEQUENCE [LARGE SCALE GENOMIC DNA]</scope>
    <source>
        <strain evidence="13 14">FD-317 M1</strain>
    </source>
</reference>
<evidence type="ECO:0000256" key="10">
    <source>
        <dbReference type="SAM" id="Phobius"/>
    </source>
</evidence>
<feature type="region of interest" description="Disordered" evidence="9">
    <location>
        <begin position="488"/>
        <end position="570"/>
    </location>
</feature>
<feature type="compositionally biased region" description="Basic residues" evidence="9">
    <location>
        <begin position="513"/>
        <end position="523"/>
    </location>
</feature>
<evidence type="ECO:0000256" key="3">
    <source>
        <dbReference type="ARBA" id="ARBA00022448"/>
    </source>
</evidence>
<dbReference type="CDD" id="cd03244">
    <property type="entry name" value="ABCC_MRP_domain2"/>
    <property type="match status" value="1"/>
</dbReference>
<comment type="subcellular location">
    <subcellularLocation>
        <location evidence="1">Membrane</location>
        <topology evidence="1">Multi-pass membrane protein</topology>
    </subcellularLocation>
</comment>
<dbReference type="CDD" id="cd18597">
    <property type="entry name" value="ABC_6TM_YOR1_D1_like"/>
    <property type="match status" value="1"/>
</dbReference>
<dbReference type="FunFam" id="3.40.50.300:FF:000997">
    <property type="entry name" value="Multidrug resistance-associated protein 1"/>
    <property type="match status" value="1"/>
</dbReference>
<dbReference type="InterPro" id="IPR027417">
    <property type="entry name" value="P-loop_NTPase"/>
</dbReference>
<feature type="transmembrane region" description="Helical" evidence="10">
    <location>
        <begin position="831"/>
        <end position="859"/>
    </location>
</feature>
<evidence type="ECO:0000259" key="11">
    <source>
        <dbReference type="PROSITE" id="PS50893"/>
    </source>
</evidence>
<evidence type="ECO:0008006" key="15">
    <source>
        <dbReference type="Google" id="ProtNLM"/>
    </source>
</evidence>
<feature type="transmembrane region" description="Helical" evidence="10">
    <location>
        <begin position="938"/>
        <end position="957"/>
    </location>
</feature>
<dbReference type="CDD" id="cd18606">
    <property type="entry name" value="ABC_6TM_YOR1_D2_like"/>
    <property type="match status" value="1"/>
</dbReference>
<dbReference type="Gene3D" id="3.40.50.300">
    <property type="entry name" value="P-loop containing nucleotide triphosphate hydrolases"/>
    <property type="match status" value="2"/>
</dbReference>
<evidence type="ECO:0000256" key="5">
    <source>
        <dbReference type="ARBA" id="ARBA00022741"/>
    </source>
</evidence>
<dbReference type="EMBL" id="KN834791">
    <property type="protein sequence ID" value="KIK57337.1"/>
    <property type="molecule type" value="Genomic_DNA"/>
</dbReference>
<dbReference type="Pfam" id="PF00005">
    <property type="entry name" value="ABC_tran"/>
    <property type="match status" value="2"/>
</dbReference>
<dbReference type="SUPFAM" id="SSF90123">
    <property type="entry name" value="ABC transporter transmembrane region"/>
    <property type="match status" value="2"/>
</dbReference>
<feature type="transmembrane region" description="Helical" evidence="10">
    <location>
        <begin position="1044"/>
        <end position="1074"/>
    </location>
</feature>
<evidence type="ECO:0000256" key="8">
    <source>
        <dbReference type="ARBA" id="ARBA00023136"/>
    </source>
</evidence>
<organism evidence="13 14">
    <name type="scientific">Collybiopsis luxurians FD-317 M1</name>
    <dbReference type="NCBI Taxonomy" id="944289"/>
    <lineage>
        <taxon>Eukaryota</taxon>
        <taxon>Fungi</taxon>
        <taxon>Dikarya</taxon>
        <taxon>Basidiomycota</taxon>
        <taxon>Agaricomycotina</taxon>
        <taxon>Agaricomycetes</taxon>
        <taxon>Agaricomycetidae</taxon>
        <taxon>Agaricales</taxon>
        <taxon>Marasmiineae</taxon>
        <taxon>Omphalotaceae</taxon>
        <taxon>Collybiopsis</taxon>
        <taxon>Collybiopsis luxurians</taxon>
    </lineage>
</organism>
<name>A0A0D0CGM1_9AGAR</name>
<dbReference type="GO" id="GO:0140359">
    <property type="term" value="F:ABC-type transporter activity"/>
    <property type="evidence" value="ECO:0007669"/>
    <property type="project" value="InterPro"/>
</dbReference>
<dbReference type="SUPFAM" id="SSF52540">
    <property type="entry name" value="P-loop containing nucleoside triphosphate hydrolases"/>
    <property type="match status" value="2"/>
</dbReference>
<feature type="transmembrane region" description="Helical" evidence="10">
    <location>
        <begin position="134"/>
        <end position="152"/>
    </location>
</feature>
<dbReference type="GO" id="GO:0016020">
    <property type="term" value="C:membrane"/>
    <property type="evidence" value="ECO:0007669"/>
    <property type="project" value="UniProtKB-SubCell"/>
</dbReference>
<dbReference type="InterPro" id="IPR003593">
    <property type="entry name" value="AAA+_ATPase"/>
</dbReference>
<dbReference type="SMART" id="SM00382">
    <property type="entry name" value="AAA"/>
    <property type="match status" value="2"/>
</dbReference>
<evidence type="ECO:0000313" key="14">
    <source>
        <dbReference type="Proteomes" id="UP000053593"/>
    </source>
</evidence>
<feature type="region of interest" description="Disordered" evidence="9">
    <location>
        <begin position="81"/>
        <end position="118"/>
    </location>
</feature>
<evidence type="ECO:0000256" key="9">
    <source>
        <dbReference type="SAM" id="MobiDB-lite"/>
    </source>
</evidence>
<evidence type="ECO:0000313" key="13">
    <source>
        <dbReference type="EMBL" id="KIK57337.1"/>
    </source>
</evidence>
<accession>A0A0D0CGM1</accession>
<protein>
    <recommendedName>
        <fullName evidence="15">Multidrug resistance-associated ABC transporter</fullName>
    </recommendedName>
</protein>
<evidence type="ECO:0000256" key="6">
    <source>
        <dbReference type="ARBA" id="ARBA00022840"/>
    </source>
</evidence>
<dbReference type="FunFam" id="1.20.1560.10:FF:000006">
    <property type="entry name" value="ATP-binding cassette, sub-family C (CFTR/MRP), member 9"/>
    <property type="match status" value="1"/>
</dbReference>